<gene>
    <name evidence="1" type="ORF">ABEU19_003774</name>
</gene>
<dbReference type="EMBL" id="JBDLNU010000004">
    <property type="protein sequence ID" value="MFM1730248.1"/>
    <property type="molecule type" value="Genomic_DNA"/>
</dbReference>
<accession>A0ABW9FY97</accession>
<name>A0ABW9FY97_9NOCA</name>
<proteinExistence type="predicted"/>
<comment type="caution">
    <text evidence="1">The sequence shown here is derived from an EMBL/GenBank/DDBJ whole genome shotgun (WGS) entry which is preliminary data.</text>
</comment>
<sequence>MTAYSGRPLRLPAPPTVENMPALAQACSISVRANTGHELSFAVASAQEVDLYLGEIRDQEGGSDYLAELVFKFGAYLGELLVRHAGGRWVEPPAELGGWPGVALSNGTFADPIGKAFKRVDNGPEDSVRSFVDVAAELRRPTPKRRWFGRSR</sequence>
<evidence type="ECO:0000313" key="1">
    <source>
        <dbReference type="EMBL" id="MFM1730248.1"/>
    </source>
</evidence>
<keyword evidence="2" id="KW-1185">Reference proteome</keyword>
<organism evidence="1 2">
    <name type="scientific">Prescottella soli</name>
    <dbReference type="NCBI Taxonomy" id="1543852"/>
    <lineage>
        <taxon>Bacteria</taxon>
        <taxon>Bacillati</taxon>
        <taxon>Actinomycetota</taxon>
        <taxon>Actinomycetes</taxon>
        <taxon>Mycobacteriales</taxon>
        <taxon>Nocardiaceae</taxon>
        <taxon>Prescottella</taxon>
    </lineage>
</organism>
<dbReference type="RefSeq" id="WP_348603020.1">
    <property type="nucleotide sequence ID" value="NZ_CP157276.1"/>
</dbReference>
<evidence type="ECO:0000313" key="2">
    <source>
        <dbReference type="Proteomes" id="UP001629744"/>
    </source>
</evidence>
<protein>
    <submittedName>
        <fullName evidence="1">Uncharacterized protein</fullName>
    </submittedName>
</protein>
<reference evidence="1 2" key="1">
    <citation type="submission" date="2023-11" db="EMBL/GenBank/DDBJ databases">
        <authorList>
            <person name="Val-Calvo J."/>
            <person name="Scortti M."/>
            <person name="Vazquez-Boland J."/>
        </authorList>
    </citation>
    <scope>NUCLEOTIDE SEQUENCE [LARGE SCALE GENOMIC DNA]</scope>
    <source>
        <strain evidence="1 2">DSM 46662</strain>
    </source>
</reference>
<dbReference type="Proteomes" id="UP001629744">
    <property type="component" value="Unassembled WGS sequence"/>
</dbReference>